<protein>
    <submittedName>
        <fullName evidence="3">Uncharacterized protein</fullName>
    </submittedName>
</protein>
<feature type="coiled-coil region" evidence="1">
    <location>
        <begin position="462"/>
        <end position="496"/>
    </location>
</feature>
<dbReference type="EMBL" id="JAMSHJ010000007">
    <property type="protein sequence ID" value="KAI5386440.1"/>
    <property type="molecule type" value="Genomic_DNA"/>
</dbReference>
<name>A0A9D4VPL5_PEA</name>
<feature type="compositionally biased region" description="Basic residues" evidence="2">
    <location>
        <begin position="22"/>
        <end position="31"/>
    </location>
</feature>
<evidence type="ECO:0000256" key="1">
    <source>
        <dbReference type="SAM" id="Coils"/>
    </source>
</evidence>
<feature type="compositionally biased region" description="Low complexity" evidence="2">
    <location>
        <begin position="43"/>
        <end position="109"/>
    </location>
</feature>
<proteinExistence type="predicted"/>
<keyword evidence="1" id="KW-0175">Coiled coil</keyword>
<gene>
    <name evidence="3" type="ORF">KIW84_072828</name>
</gene>
<evidence type="ECO:0000256" key="2">
    <source>
        <dbReference type="SAM" id="MobiDB-lite"/>
    </source>
</evidence>
<dbReference type="Gramene" id="Psat07G0282800-T1">
    <property type="protein sequence ID" value="KAI5386440.1"/>
    <property type="gene ID" value="KIW84_072828"/>
</dbReference>
<evidence type="ECO:0000313" key="3">
    <source>
        <dbReference type="EMBL" id="KAI5386440.1"/>
    </source>
</evidence>
<feature type="region of interest" description="Disordered" evidence="2">
    <location>
        <begin position="513"/>
        <end position="532"/>
    </location>
</feature>
<feature type="region of interest" description="Disordered" evidence="2">
    <location>
        <begin position="1"/>
        <end position="129"/>
    </location>
</feature>
<feature type="compositionally biased region" description="Acidic residues" evidence="2">
    <location>
        <begin position="522"/>
        <end position="532"/>
    </location>
</feature>
<keyword evidence="4" id="KW-1185">Reference proteome</keyword>
<dbReference type="AlphaFoldDB" id="A0A9D4VPL5"/>
<comment type="caution">
    <text evidence="3">The sequence shown here is derived from an EMBL/GenBank/DDBJ whole genome shotgun (WGS) entry which is preliminary data.</text>
</comment>
<reference evidence="3 4" key="1">
    <citation type="journal article" date="2022" name="Nat. Genet.">
        <title>Improved pea reference genome and pan-genome highlight genomic features and evolutionary characteristics.</title>
        <authorList>
            <person name="Yang T."/>
            <person name="Liu R."/>
            <person name="Luo Y."/>
            <person name="Hu S."/>
            <person name="Wang D."/>
            <person name="Wang C."/>
            <person name="Pandey M.K."/>
            <person name="Ge S."/>
            <person name="Xu Q."/>
            <person name="Li N."/>
            <person name="Li G."/>
            <person name="Huang Y."/>
            <person name="Saxena R.K."/>
            <person name="Ji Y."/>
            <person name="Li M."/>
            <person name="Yan X."/>
            <person name="He Y."/>
            <person name="Liu Y."/>
            <person name="Wang X."/>
            <person name="Xiang C."/>
            <person name="Varshney R.K."/>
            <person name="Ding H."/>
            <person name="Gao S."/>
            <person name="Zong X."/>
        </authorList>
    </citation>
    <scope>NUCLEOTIDE SEQUENCE [LARGE SCALE GENOMIC DNA]</scope>
    <source>
        <strain evidence="3 4">cv. Zhongwan 6</strain>
    </source>
</reference>
<sequence length="532" mass="58344">MTKRGGKAKVLAPGKLQEKRNRIINKKHIVRKPAQTTLSVQDASSAPTPAQAASSVQVASSMPTSASQKSSVQAASSMPTPAQAASSVQVASSMPTSASKKSSVQAASSMPTPAREASSVQAASSMPTPAPTVVPVHATTSEKFSFMPTLTLSHQTMVGPQNINLQTMASPSNLAEEEDVDADEDEAVGQETVTPLVPTIDENGKVIIKPSGTGLVSAKEVAGAINYAIRKQFYKPIHHWSALDLDTKTDWFKLFGEKVSWDPFDHAFVYSAFEKKGRKRLNDMLGKARRKGTRPSWIGDDAWLNFKLIGKRPSFWLCLLKTRPIELPQEVEQSTPQAVRLILMLHFNFHVNFKGICVPMIFLTFSIIQKTFKEKFDAELQPTEEGNGKVVQVLDGKCVNQLWTEAAGGRNRGRVYGAADLAINLKRGSKSFTKQSQTPQHSMFGMSLEAERAARIRAEQIVEATTTQLQEATEAAKAATEAAKAATETAQRMEREMNAWKEFMMKKFDTSTFVSHSHHYDDDLDDQSLDED</sequence>
<evidence type="ECO:0000313" key="4">
    <source>
        <dbReference type="Proteomes" id="UP001058974"/>
    </source>
</evidence>
<dbReference type="Proteomes" id="UP001058974">
    <property type="component" value="Chromosome 7"/>
</dbReference>
<accession>A0A9D4VPL5</accession>
<organism evidence="3 4">
    <name type="scientific">Pisum sativum</name>
    <name type="common">Garden pea</name>
    <name type="synonym">Lathyrus oleraceus</name>
    <dbReference type="NCBI Taxonomy" id="3888"/>
    <lineage>
        <taxon>Eukaryota</taxon>
        <taxon>Viridiplantae</taxon>
        <taxon>Streptophyta</taxon>
        <taxon>Embryophyta</taxon>
        <taxon>Tracheophyta</taxon>
        <taxon>Spermatophyta</taxon>
        <taxon>Magnoliopsida</taxon>
        <taxon>eudicotyledons</taxon>
        <taxon>Gunneridae</taxon>
        <taxon>Pentapetalae</taxon>
        <taxon>rosids</taxon>
        <taxon>fabids</taxon>
        <taxon>Fabales</taxon>
        <taxon>Fabaceae</taxon>
        <taxon>Papilionoideae</taxon>
        <taxon>50 kb inversion clade</taxon>
        <taxon>NPAAA clade</taxon>
        <taxon>Hologalegina</taxon>
        <taxon>IRL clade</taxon>
        <taxon>Fabeae</taxon>
        <taxon>Lathyrus</taxon>
    </lineage>
</organism>